<dbReference type="SMART" id="SM00479">
    <property type="entry name" value="EXOIII"/>
    <property type="match status" value="1"/>
</dbReference>
<evidence type="ECO:0000259" key="6">
    <source>
        <dbReference type="SMART" id="SM00479"/>
    </source>
</evidence>
<evidence type="ECO:0000313" key="8">
    <source>
        <dbReference type="Proteomes" id="UP001063166"/>
    </source>
</evidence>
<proteinExistence type="predicted"/>
<evidence type="ECO:0000313" key="7">
    <source>
        <dbReference type="EMBL" id="GLB36423.1"/>
    </source>
</evidence>
<name>A0A9P3PJ68_LYOSH</name>
<evidence type="ECO:0000256" key="2">
    <source>
        <dbReference type="ARBA" id="ARBA00022722"/>
    </source>
</evidence>
<reference evidence="7" key="1">
    <citation type="submission" date="2022-07" db="EMBL/GenBank/DDBJ databases">
        <title>The genome of Lyophyllum shimeji provides insight into the initial evolution of ectomycorrhizal fungal genome.</title>
        <authorList>
            <person name="Kobayashi Y."/>
            <person name="Shibata T."/>
            <person name="Hirakawa H."/>
            <person name="Shigenobu S."/>
            <person name="Nishiyama T."/>
            <person name="Yamada A."/>
            <person name="Hasebe M."/>
            <person name="Kawaguchi M."/>
        </authorList>
    </citation>
    <scope>NUCLEOTIDE SEQUENCE</scope>
    <source>
        <strain evidence="7">AT787</strain>
    </source>
</reference>
<dbReference type="Gene3D" id="3.30.420.10">
    <property type="entry name" value="Ribonuclease H-like superfamily/Ribonuclease H"/>
    <property type="match status" value="1"/>
</dbReference>
<dbReference type="EMBL" id="BRPK01000003">
    <property type="protein sequence ID" value="GLB36423.1"/>
    <property type="molecule type" value="Genomic_DNA"/>
</dbReference>
<gene>
    <name evidence="7" type="ORF">LshimejAT787_0307110</name>
</gene>
<dbReference type="AlphaFoldDB" id="A0A9P3PJ68"/>
<dbReference type="InterPro" id="IPR036397">
    <property type="entry name" value="RNaseH_sf"/>
</dbReference>
<accession>A0A9P3PJ68</accession>
<evidence type="ECO:0000256" key="1">
    <source>
        <dbReference type="ARBA" id="ARBA00022552"/>
    </source>
</evidence>
<dbReference type="InterPro" id="IPR013520">
    <property type="entry name" value="Ribonucl_H"/>
</dbReference>
<dbReference type="InterPro" id="IPR047021">
    <property type="entry name" value="REXO1/3/4-like"/>
</dbReference>
<dbReference type="GO" id="GO:0004527">
    <property type="term" value="F:exonuclease activity"/>
    <property type="evidence" value="ECO:0007669"/>
    <property type="project" value="UniProtKB-KW"/>
</dbReference>
<keyword evidence="8" id="KW-1185">Reference proteome</keyword>
<dbReference type="GO" id="GO:0005634">
    <property type="term" value="C:nucleus"/>
    <property type="evidence" value="ECO:0007669"/>
    <property type="project" value="TreeGrafter"/>
</dbReference>
<evidence type="ECO:0000256" key="4">
    <source>
        <dbReference type="ARBA" id="ARBA00022839"/>
    </source>
</evidence>
<comment type="function">
    <text evidence="5">Exoribonuclease involved in ribosome biosynthesis. Involved in the processing of ITS1, the internal transcribed spacer localized between the 18S and 5.8S rRNAs.</text>
</comment>
<keyword evidence="2" id="KW-0540">Nuclease</keyword>
<dbReference type="PANTHER" id="PTHR12801">
    <property type="entry name" value="RNA EXONUCLEASE REXO1 / RECO3 FAMILY MEMBER-RELATED"/>
    <property type="match status" value="1"/>
</dbReference>
<evidence type="ECO:0000256" key="3">
    <source>
        <dbReference type="ARBA" id="ARBA00022801"/>
    </source>
</evidence>
<organism evidence="7 8">
    <name type="scientific">Lyophyllum shimeji</name>
    <name type="common">Hon-shimeji</name>
    <name type="synonym">Tricholoma shimeji</name>
    <dbReference type="NCBI Taxonomy" id="47721"/>
    <lineage>
        <taxon>Eukaryota</taxon>
        <taxon>Fungi</taxon>
        <taxon>Dikarya</taxon>
        <taxon>Basidiomycota</taxon>
        <taxon>Agaricomycotina</taxon>
        <taxon>Agaricomycetes</taxon>
        <taxon>Agaricomycetidae</taxon>
        <taxon>Agaricales</taxon>
        <taxon>Tricholomatineae</taxon>
        <taxon>Lyophyllaceae</taxon>
        <taxon>Lyophyllum</taxon>
    </lineage>
</organism>
<comment type="caution">
    <text evidence="7">The sequence shown here is derived from an EMBL/GenBank/DDBJ whole genome shotgun (WGS) entry which is preliminary data.</text>
</comment>
<dbReference type="Pfam" id="PF00929">
    <property type="entry name" value="RNase_T"/>
    <property type="match status" value="1"/>
</dbReference>
<keyword evidence="4 7" id="KW-0269">Exonuclease</keyword>
<dbReference type="PANTHER" id="PTHR12801:SF45">
    <property type="entry name" value="RNA EXONUCLEASE 4"/>
    <property type="match status" value="1"/>
</dbReference>
<evidence type="ECO:0000256" key="5">
    <source>
        <dbReference type="ARBA" id="ARBA00025599"/>
    </source>
</evidence>
<protein>
    <submittedName>
        <fullName evidence="7">Exonuclease</fullName>
    </submittedName>
</protein>
<dbReference type="InterPro" id="IPR012337">
    <property type="entry name" value="RNaseH-like_sf"/>
</dbReference>
<dbReference type="SUPFAM" id="SSF53098">
    <property type="entry name" value="Ribonuclease H-like"/>
    <property type="match status" value="1"/>
</dbReference>
<dbReference type="Proteomes" id="UP001063166">
    <property type="component" value="Unassembled WGS sequence"/>
</dbReference>
<keyword evidence="3" id="KW-0378">Hydrolase</keyword>
<dbReference type="GO" id="GO:0003676">
    <property type="term" value="F:nucleic acid binding"/>
    <property type="evidence" value="ECO:0007669"/>
    <property type="project" value="InterPro"/>
</dbReference>
<dbReference type="GO" id="GO:0006364">
    <property type="term" value="P:rRNA processing"/>
    <property type="evidence" value="ECO:0007669"/>
    <property type="project" value="UniProtKB-KW"/>
</dbReference>
<feature type="domain" description="Exonuclease" evidence="6">
    <location>
        <begin position="60"/>
        <end position="223"/>
    </location>
</feature>
<sequence length="244" mass="27746">MNVPIPFASVFDRHGRCTSQSSTTTYYDPSPTHSLSILRPIPPHPLPELFRTQERYVSVAVVVVYIGTVQSNDRGHRIPMVARVSIVDYRGSVVLDTYVRPTHLIEDYRPRETGLQHDDLMNAPHFQDVQLRVSSIIRNKIIVGHSLWNFLSVLGLSHPALDTRDLALFRPLRKKLKSRSVVSLPTLVHLYMGRNVGMEYEDSLELSRASMDLFRCCEQALEKVVLDGGWPCNLPPETFAAYYT</sequence>
<dbReference type="OrthoDB" id="8191639at2759"/>
<keyword evidence="1" id="KW-0698">rRNA processing</keyword>